<proteinExistence type="predicted"/>
<dbReference type="InParanoid" id="M1DEN6"/>
<evidence type="ECO:0000313" key="2">
    <source>
        <dbReference type="EnsemblPlants" id="PGSC0003DMT400087843"/>
    </source>
</evidence>
<feature type="region of interest" description="Disordered" evidence="1">
    <location>
        <begin position="76"/>
        <end position="101"/>
    </location>
</feature>
<reference evidence="2" key="2">
    <citation type="submission" date="2015-06" db="UniProtKB">
        <authorList>
            <consortium name="EnsemblPlants"/>
        </authorList>
    </citation>
    <scope>IDENTIFICATION</scope>
    <source>
        <strain evidence="2">DM1-3 516 R44</strain>
    </source>
</reference>
<dbReference type="PaxDb" id="4113-PGSC0003DMT400087843"/>
<dbReference type="HOGENOM" id="CLU_029307_2_0_1"/>
<dbReference type="Proteomes" id="UP000011115">
    <property type="component" value="Unassembled WGS sequence"/>
</dbReference>
<name>M1DEN6_SOLTU</name>
<evidence type="ECO:0000256" key="1">
    <source>
        <dbReference type="SAM" id="MobiDB-lite"/>
    </source>
</evidence>
<dbReference type="EnsemblPlants" id="PGSC0003DMT400087843">
    <property type="protein sequence ID" value="PGSC0003DMT400087843"/>
    <property type="gene ID" value="PGSC0003DMG400037414"/>
</dbReference>
<dbReference type="Gramene" id="PGSC0003DMT400087843">
    <property type="protein sequence ID" value="PGSC0003DMT400087843"/>
    <property type="gene ID" value="PGSC0003DMG400037414"/>
</dbReference>
<sequence>MRAKQSQTSLPFPVLITALCKRARVSGDAKNDMELVATASTDIRKIEAEYLKDQVEKKQKEAVATGCIPAEVLPTLAPGPSGISDTSTTSADPPGSSAAALPPRPTAAVAFCKPITQASLIQMGQLAQSADCGAANIESSIPGMIQSSLDDAVKPLSTTIDALAARIVVCECDQGATEEVTTLKATIVELRKDVDYLKSIDVSMIFGTVEIPDVLEMPQTTT</sequence>
<organism evidence="2 3">
    <name type="scientific">Solanum tuberosum</name>
    <name type="common">Potato</name>
    <dbReference type="NCBI Taxonomy" id="4113"/>
    <lineage>
        <taxon>Eukaryota</taxon>
        <taxon>Viridiplantae</taxon>
        <taxon>Streptophyta</taxon>
        <taxon>Embryophyta</taxon>
        <taxon>Tracheophyta</taxon>
        <taxon>Spermatophyta</taxon>
        <taxon>Magnoliopsida</taxon>
        <taxon>eudicotyledons</taxon>
        <taxon>Gunneridae</taxon>
        <taxon>Pentapetalae</taxon>
        <taxon>asterids</taxon>
        <taxon>lamiids</taxon>
        <taxon>Solanales</taxon>
        <taxon>Solanaceae</taxon>
        <taxon>Solanoideae</taxon>
        <taxon>Solaneae</taxon>
        <taxon>Solanum</taxon>
    </lineage>
</organism>
<dbReference type="AlphaFoldDB" id="M1DEN6"/>
<reference evidence="3" key="1">
    <citation type="journal article" date="2011" name="Nature">
        <title>Genome sequence and analysis of the tuber crop potato.</title>
        <authorList>
            <consortium name="The Potato Genome Sequencing Consortium"/>
        </authorList>
    </citation>
    <scope>NUCLEOTIDE SEQUENCE [LARGE SCALE GENOMIC DNA]</scope>
    <source>
        <strain evidence="3">cv. DM1-3 516 R44</strain>
    </source>
</reference>
<protein>
    <submittedName>
        <fullName evidence="2">Polyprotein protein</fullName>
    </submittedName>
</protein>
<evidence type="ECO:0000313" key="3">
    <source>
        <dbReference type="Proteomes" id="UP000011115"/>
    </source>
</evidence>
<accession>M1DEN6</accession>
<keyword evidence="3" id="KW-1185">Reference proteome</keyword>